<proteinExistence type="predicted"/>
<dbReference type="SUPFAM" id="SSF55781">
    <property type="entry name" value="GAF domain-like"/>
    <property type="match status" value="1"/>
</dbReference>
<dbReference type="EMBL" id="MTKP01000117">
    <property type="protein sequence ID" value="RWX48721.1"/>
    <property type="molecule type" value="Genomic_DNA"/>
</dbReference>
<dbReference type="EC" id="2.7.7.65" evidence="1"/>
<protein>
    <recommendedName>
        <fullName evidence="1">diguanylate cyclase</fullName>
        <ecNumber evidence="1">2.7.7.65</ecNumber>
    </recommendedName>
</protein>
<dbReference type="Gene3D" id="3.30.450.40">
    <property type="match status" value="1"/>
</dbReference>
<reference evidence="3 4" key="1">
    <citation type="submission" date="2017-01" db="EMBL/GenBank/DDBJ databases">
        <title>The cable genome- insights into the physiology and evolution of filamentous bacteria capable of sulfide oxidation via long distance electron transfer.</title>
        <authorList>
            <person name="Schreiber L."/>
            <person name="Bjerg J.T."/>
            <person name="Boggild A."/>
            <person name="Van De Vossenberg J."/>
            <person name="Meysman F."/>
            <person name="Nielsen L.P."/>
            <person name="Schramm A."/>
            <person name="Kjeldsen K.U."/>
        </authorList>
    </citation>
    <scope>NUCLEOTIDE SEQUENCE [LARGE SCALE GENOMIC DNA]</scope>
    <source>
        <strain evidence="3">A1</strain>
    </source>
</reference>
<dbReference type="SUPFAM" id="SSF55073">
    <property type="entry name" value="Nucleotide cyclase"/>
    <property type="match status" value="1"/>
</dbReference>
<dbReference type="InterPro" id="IPR043128">
    <property type="entry name" value="Rev_trsase/Diguanyl_cyclase"/>
</dbReference>
<name>A0A444J6P1_9BACT</name>
<dbReference type="PROSITE" id="PS50887">
    <property type="entry name" value="GGDEF"/>
    <property type="match status" value="1"/>
</dbReference>
<dbReference type="GO" id="GO:0043709">
    <property type="term" value="P:cell adhesion involved in single-species biofilm formation"/>
    <property type="evidence" value="ECO:0007669"/>
    <property type="project" value="TreeGrafter"/>
</dbReference>
<accession>A0A444J6P1</accession>
<dbReference type="Gene3D" id="3.30.70.270">
    <property type="match status" value="1"/>
</dbReference>
<keyword evidence="4" id="KW-1185">Reference proteome</keyword>
<dbReference type="InterPro" id="IPR000160">
    <property type="entry name" value="GGDEF_dom"/>
</dbReference>
<dbReference type="Proteomes" id="UP000288086">
    <property type="component" value="Unassembled WGS sequence"/>
</dbReference>
<dbReference type="AlphaFoldDB" id="A0A444J6P1"/>
<dbReference type="PANTHER" id="PTHR45138:SF6">
    <property type="entry name" value="DIGUANYLATE CYCLASE DGCN"/>
    <property type="match status" value="1"/>
</dbReference>
<evidence type="ECO:0000313" key="4">
    <source>
        <dbReference type="Proteomes" id="UP000288086"/>
    </source>
</evidence>
<evidence type="ECO:0000256" key="1">
    <source>
        <dbReference type="ARBA" id="ARBA00012528"/>
    </source>
</evidence>
<evidence type="ECO:0000259" key="2">
    <source>
        <dbReference type="PROSITE" id="PS50887"/>
    </source>
</evidence>
<dbReference type="Pfam" id="PF01590">
    <property type="entry name" value="GAF"/>
    <property type="match status" value="1"/>
</dbReference>
<organism evidence="3 4">
    <name type="scientific">Candidatus Electrothrix communis</name>
    <dbReference type="NCBI Taxonomy" id="1859133"/>
    <lineage>
        <taxon>Bacteria</taxon>
        <taxon>Pseudomonadati</taxon>
        <taxon>Thermodesulfobacteriota</taxon>
        <taxon>Desulfobulbia</taxon>
        <taxon>Desulfobulbales</taxon>
        <taxon>Desulfobulbaceae</taxon>
        <taxon>Candidatus Electrothrix</taxon>
    </lineage>
</organism>
<evidence type="ECO:0000313" key="3">
    <source>
        <dbReference type="EMBL" id="RWX48721.1"/>
    </source>
</evidence>
<dbReference type="InterPro" id="IPR029787">
    <property type="entry name" value="Nucleotide_cyclase"/>
</dbReference>
<dbReference type="InterPro" id="IPR050469">
    <property type="entry name" value="Diguanylate_Cyclase"/>
</dbReference>
<dbReference type="SMART" id="SM00065">
    <property type="entry name" value="GAF"/>
    <property type="match status" value="1"/>
</dbReference>
<feature type="non-terminal residue" evidence="3">
    <location>
        <position position="1"/>
    </location>
</feature>
<dbReference type="CDD" id="cd01949">
    <property type="entry name" value="GGDEF"/>
    <property type="match status" value="1"/>
</dbReference>
<dbReference type="InterPro" id="IPR029016">
    <property type="entry name" value="GAF-like_dom_sf"/>
</dbReference>
<dbReference type="Pfam" id="PF00990">
    <property type="entry name" value="GGDEF"/>
    <property type="match status" value="1"/>
</dbReference>
<sequence>GFCKKSMKWSKKFKFILGWSYQVNGTYEWVIGRKKEALYNWESGIAFLREHTEDTYRLGYILMEMGNFLIDEKEGVYRDIAKRHLAESQNIFKDIGAEADCQIIPELLGVQEATPSAQEVFHEQETSPQQRFSSERKIMTALETSRYLSSILDLDELLEKIMDKAIELLGAEKGILFLYPEDRNQPQELEVRVARNVECVENEKDTFFTSQSIIRKVEKEKKPLIIEDAVTDDIFKEQSSVINYALRSVLCVPIQHRNILLGVIYLDNGMISGLFNREDLWVLELISSQAGVSIENARLFKQSVMDALTGIYNRAYFDNFLLHSVQEAREEREPLSLILIDVDKFKIFNDTYGHQVGDIVLQSVAQEISNNVGKDDVAARYGGDEFVVILPGSRKDNAGRVGRKINRAVQELIVQHKMNSGENRTIMHYCQCWGG</sequence>
<dbReference type="NCBIfam" id="TIGR00254">
    <property type="entry name" value="GGDEF"/>
    <property type="match status" value="1"/>
</dbReference>
<feature type="domain" description="GGDEF" evidence="2">
    <location>
        <begin position="333"/>
        <end position="435"/>
    </location>
</feature>
<comment type="caution">
    <text evidence="3">The sequence shown here is derived from an EMBL/GenBank/DDBJ whole genome shotgun (WGS) entry which is preliminary data.</text>
</comment>
<dbReference type="GO" id="GO:0052621">
    <property type="term" value="F:diguanylate cyclase activity"/>
    <property type="evidence" value="ECO:0007669"/>
    <property type="project" value="UniProtKB-EC"/>
</dbReference>
<gene>
    <name evidence="3" type="ORF">VT98_11174</name>
</gene>
<dbReference type="InterPro" id="IPR003018">
    <property type="entry name" value="GAF"/>
</dbReference>
<dbReference type="GO" id="GO:1902201">
    <property type="term" value="P:negative regulation of bacterial-type flagellum-dependent cell motility"/>
    <property type="evidence" value="ECO:0007669"/>
    <property type="project" value="TreeGrafter"/>
</dbReference>
<dbReference type="SMART" id="SM00267">
    <property type="entry name" value="GGDEF"/>
    <property type="match status" value="1"/>
</dbReference>
<dbReference type="PANTHER" id="PTHR45138">
    <property type="entry name" value="REGULATORY COMPONENTS OF SENSORY TRANSDUCTION SYSTEM"/>
    <property type="match status" value="1"/>
</dbReference>
<dbReference type="GO" id="GO:0005886">
    <property type="term" value="C:plasma membrane"/>
    <property type="evidence" value="ECO:0007669"/>
    <property type="project" value="TreeGrafter"/>
</dbReference>